<gene>
    <name evidence="1" type="ORF">yc1106_03319</name>
</gene>
<dbReference type="OrthoDB" id="5391496at2759"/>
<evidence type="ECO:0000313" key="1">
    <source>
        <dbReference type="EMBL" id="USP76045.1"/>
    </source>
</evidence>
<protein>
    <submittedName>
        <fullName evidence="1">Uncharacterized protein</fullName>
    </submittedName>
</protein>
<keyword evidence="2" id="KW-1185">Reference proteome</keyword>
<evidence type="ECO:0000313" key="2">
    <source>
        <dbReference type="Proteomes" id="UP001056012"/>
    </source>
</evidence>
<organism evidence="1 2">
    <name type="scientific">Curvularia clavata</name>
    <dbReference type="NCBI Taxonomy" id="95742"/>
    <lineage>
        <taxon>Eukaryota</taxon>
        <taxon>Fungi</taxon>
        <taxon>Dikarya</taxon>
        <taxon>Ascomycota</taxon>
        <taxon>Pezizomycotina</taxon>
        <taxon>Dothideomycetes</taxon>
        <taxon>Pleosporomycetidae</taxon>
        <taxon>Pleosporales</taxon>
        <taxon>Pleosporineae</taxon>
        <taxon>Pleosporaceae</taxon>
        <taxon>Curvularia</taxon>
    </lineage>
</organism>
<proteinExistence type="predicted"/>
<dbReference type="Proteomes" id="UP001056012">
    <property type="component" value="Chromosome 2"/>
</dbReference>
<dbReference type="VEuPathDB" id="FungiDB:yc1106_03319"/>
<dbReference type="AlphaFoldDB" id="A0A9Q9DRH3"/>
<sequence length="242" mass="26505">MSPMPTVLRPLALPGLLHHVLTTQSSTSPTLLIICSDRAAFLEQLAASLQESHGEPETDELERLLAPSLHNLLTTRHVRLAFCPSVQALLAYLTAYGQFAAGSLAEAERKERVLLVNPLALHAATPSFSAQGLSRCFATAADTALKTGVRLQVVECEGRHSPAAAPTEEDVEMETNPETRGETITEDPWEQEVSILNVSVRRFGSGSGERAWAGRTVKTKMIAGRWFHFEQVDKRQTHSNQE</sequence>
<dbReference type="EMBL" id="CP089275">
    <property type="protein sequence ID" value="USP76045.1"/>
    <property type="molecule type" value="Genomic_DNA"/>
</dbReference>
<accession>A0A9Q9DRH3</accession>
<reference evidence="1" key="1">
    <citation type="submission" date="2021-12" db="EMBL/GenBank/DDBJ databases">
        <title>Curvularia clavata genome.</title>
        <authorList>
            <person name="Cao Y."/>
        </authorList>
    </citation>
    <scope>NUCLEOTIDE SEQUENCE</scope>
    <source>
        <strain evidence="1">Yc1106</strain>
    </source>
</reference>
<name>A0A9Q9DRH3_CURCL</name>